<dbReference type="EMBL" id="JADIMB010000109">
    <property type="protein sequence ID" value="MBO8471623.1"/>
    <property type="molecule type" value="Genomic_DNA"/>
</dbReference>
<reference evidence="3" key="2">
    <citation type="journal article" date="2021" name="PeerJ">
        <title>Extensive microbial diversity within the chicken gut microbiome revealed by metagenomics and culture.</title>
        <authorList>
            <person name="Gilroy R."/>
            <person name="Ravi A."/>
            <person name="Getino M."/>
            <person name="Pursley I."/>
            <person name="Horton D.L."/>
            <person name="Alikhan N.F."/>
            <person name="Baker D."/>
            <person name="Gharbi K."/>
            <person name="Hall N."/>
            <person name="Watson M."/>
            <person name="Adriaenssens E.M."/>
            <person name="Foster-Nyarko E."/>
            <person name="Jarju S."/>
            <person name="Secka A."/>
            <person name="Antonio M."/>
            <person name="Oren A."/>
            <person name="Chaudhuri R.R."/>
            <person name="La Ragione R."/>
            <person name="Hildebrand F."/>
            <person name="Pallen M.J."/>
        </authorList>
    </citation>
    <scope>NUCLEOTIDE SEQUENCE</scope>
    <source>
        <strain evidence="3">B2-22910</strain>
    </source>
</reference>
<name>A0A9D9IF75_9BACT</name>
<feature type="domain" description="Putative auto-transporter adhesin head GIN" evidence="2">
    <location>
        <begin position="69"/>
        <end position="244"/>
    </location>
</feature>
<keyword evidence="1" id="KW-0732">Signal</keyword>
<evidence type="ECO:0000313" key="4">
    <source>
        <dbReference type="Proteomes" id="UP000823603"/>
    </source>
</evidence>
<evidence type="ECO:0000259" key="2">
    <source>
        <dbReference type="Pfam" id="PF10988"/>
    </source>
</evidence>
<evidence type="ECO:0000256" key="1">
    <source>
        <dbReference type="SAM" id="SignalP"/>
    </source>
</evidence>
<comment type="caution">
    <text evidence="3">The sequence shown here is derived from an EMBL/GenBank/DDBJ whole genome shotgun (WGS) entry which is preliminary data.</text>
</comment>
<dbReference type="AlphaFoldDB" id="A0A9D9IF75"/>
<dbReference type="Gene3D" id="2.160.20.120">
    <property type="match status" value="2"/>
</dbReference>
<protein>
    <submittedName>
        <fullName evidence="3">DUF2807 domain-containing protein</fullName>
    </submittedName>
</protein>
<organism evidence="3 4">
    <name type="scientific">Candidatus Cryptobacteroides faecavium</name>
    <dbReference type="NCBI Taxonomy" id="2840762"/>
    <lineage>
        <taxon>Bacteria</taxon>
        <taxon>Pseudomonadati</taxon>
        <taxon>Bacteroidota</taxon>
        <taxon>Bacteroidia</taxon>
        <taxon>Bacteroidales</taxon>
        <taxon>Candidatus Cryptobacteroides</taxon>
    </lineage>
</organism>
<feature type="chain" id="PRO_5038582063" evidence="1">
    <location>
        <begin position="22"/>
        <end position="363"/>
    </location>
</feature>
<dbReference type="Proteomes" id="UP000823603">
    <property type="component" value="Unassembled WGS sequence"/>
</dbReference>
<gene>
    <name evidence="3" type="ORF">IAB82_07520</name>
</gene>
<proteinExistence type="predicted"/>
<accession>A0A9D9IF75</accession>
<reference evidence="3" key="1">
    <citation type="submission" date="2020-10" db="EMBL/GenBank/DDBJ databases">
        <authorList>
            <person name="Gilroy R."/>
        </authorList>
    </citation>
    <scope>NUCLEOTIDE SEQUENCE</scope>
    <source>
        <strain evidence="3">B2-22910</strain>
    </source>
</reference>
<sequence>MKRIISIASAAVALLCLTSCAAYGKCGRGNSDGMEKSYSIKGFTGIKSELCTDRGSRNFSRWKGWNVAEITVYVEKSSGYDVSVRISDERYSDAVRLEKSGSNLIVKVMTVKPLDRHDSAPEVEVFVKMPKIGFIDLSGLVSMSMKGEFTSDELEVHLSGASTLSGLVSRNICSTVEMSGASSASGLEISSKERCSMKVSGAGEITGLKLRTSSLDLDYSGAADVSGADISADNVDIDASGAAKMRGSITSCGSAVLALSGGADFSLCGEADSMDAELSGAAKLSLDSDSCGTRLRLGCSGASSARMEDAAFREVDVSLYAAASAHVRATESLVTDVAKTASLDYYGSPGSVYHRSSNIREHK</sequence>
<evidence type="ECO:0000313" key="3">
    <source>
        <dbReference type="EMBL" id="MBO8471623.1"/>
    </source>
</evidence>
<dbReference type="InterPro" id="IPR021255">
    <property type="entry name" value="DUF2807"/>
</dbReference>
<dbReference type="Pfam" id="PF10988">
    <property type="entry name" value="DUF2807"/>
    <property type="match status" value="1"/>
</dbReference>
<feature type="signal peptide" evidence="1">
    <location>
        <begin position="1"/>
        <end position="21"/>
    </location>
</feature>